<comment type="similarity">
    <text evidence="1">Belongs to the DsrF/TusC family.</text>
</comment>
<dbReference type="SUPFAM" id="SSF75169">
    <property type="entry name" value="DsrEFH-like"/>
    <property type="match status" value="1"/>
</dbReference>
<evidence type="ECO:0000256" key="1">
    <source>
        <dbReference type="ARBA" id="ARBA00005996"/>
    </source>
</evidence>
<feature type="region of interest" description="Disordered" evidence="2">
    <location>
        <begin position="1"/>
        <end position="20"/>
    </location>
</feature>
<evidence type="ECO:0000256" key="2">
    <source>
        <dbReference type="SAM" id="MobiDB-lite"/>
    </source>
</evidence>
<reference evidence="3 4" key="1">
    <citation type="submission" date="2016-11" db="EMBL/GenBank/DDBJ databases">
        <authorList>
            <person name="Jaros S."/>
            <person name="Januszkiewicz K."/>
            <person name="Wedrychowicz H."/>
        </authorList>
    </citation>
    <scope>NUCLEOTIDE SEQUENCE [LARGE SCALE GENOMIC DNA]</scope>
    <source>
        <strain evidence="3 4">DSM 4740</strain>
    </source>
</reference>
<dbReference type="NCBIfam" id="TIGR03010">
    <property type="entry name" value="sulf_tusC_dsrF"/>
    <property type="match status" value="1"/>
</dbReference>
<gene>
    <name evidence="3" type="ORF">SAMN05660971_03226</name>
</gene>
<dbReference type="STRING" id="44933.SAMN05660971_03226"/>
<protein>
    <submittedName>
        <fullName evidence="3">tRNA 2-thiouridine synthesizing protein C</fullName>
    </submittedName>
</protein>
<organism evidence="3 4">
    <name type="scientific">Halomonas cupida</name>
    <dbReference type="NCBI Taxonomy" id="44933"/>
    <lineage>
        <taxon>Bacteria</taxon>
        <taxon>Pseudomonadati</taxon>
        <taxon>Pseudomonadota</taxon>
        <taxon>Gammaproteobacteria</taxon>
        <taxon>Oceanospirillales</taxon>
        <taxon>Halomonadaceae</taxon>
        <taxon>Halomonas</taxon>
    </lineage>
</organism>
<sequence length="143" mass="15067">MNVNKANEGMNDSNIAHTSITPPSATGELLVILGHAPHGSSLLREGLDMALVAAAFGRRVSLLFMGQGCWALQPGQGEGALGQKGTQSTLEMLEMYDIDNIMVEAESLERLGLESSDLVLSVSVVDAASVQQAIASHTLVMNF</sequence>
<dbReference type="Gene3D" id="3.40.1260.10">
    <property type="entry name" value="DsrEFH-like"/>
    <property type="match status" value="1"/>
</dbReference>
<dbReference type="PANTHER" id="PTHR38780:SF1">
    <property type="entry name" value="PROTEIN TUSC"/>
    <property type="match status" value="1"/>
</dbReference>
<name>A0A1M7JLK7_9GAMM</name>
<evidence type="ECO:0000313" key="3">
    <source>
        <dbReference type="EMBL" id="SHM53999.1"/>
    </source>
</evidence>
<evidence type="ECO:0000313" key="4">
    <source>
        <dbReference type="Proteomes" id="UP000184123"/>
    </source>
</evidence>
<dbReference type="InterPro" id="IPR027396">
    <property type="entry name" value="DsrEFH-like"/>
</dbReference>
<dbReference type="Proteomes" id="UP000184123">
    <property type="component" value="Unassembled WGS sequence"/>
</dbReference>
<dbReference type="Pfam" id="PF02635">
    <property type="entry name" value="DsrE"/>
    <property type="match status" value="1"/>
</dbReference>
<proteinExistence type="inferred from homology"/>
<dbReference type="InterPro" id="IPR003787">
    <property type="entry name" value="Sulphur_relay_DsrE/F-like"/>
</dbReference>
<dbReference type="AlphaFoldDB" id="A0A1M7JLK7"/>
<dbReference type="InterPro" id="IPR017462">
    <property type="entry name" value="Sulphur_relay_TusC/DsrF"/>
</dbReference>
<dbReference type="PANTHER" id="PTHR38780">
    <property type="entry name" value="PROTEIN TUSC"/>
    <property type="match status" value="1"/>
</dbReference>
<dbReference type="EMBL" id="FRCA01000009">
    <property type="protein sequence ID" value="SHM53999.1"/>
    <property type="molecule type" value="Genomic_DNA"/>
</dbReference>
<dbReference type="NCBIfam" id="NF001238">
    <property type="entry name" value="PRK00211.1"/>
    <property type="match status" value="1"/>
</dbReference>
<accession>A0A1M7JLK7</accession>